<organism evidence="1 2">
    <name type="scientific">Ajellomyces capsulatus</name>
    <name type="common">Darling's disease fungus</name>
    <name type="synonym">Histoplasma capsulatum</name>
    <dbReference type="NCBI Taxonomy" id="5037"/>
    <lineage>
        <taxon>Eukaryota</taxon>
        <taxon>Fungi</taxon>
        <taxon>Dikarya</taxon>
        <taxon>Ascomycota</taxon>
        <taxon>Pezizomycotina</taxon>
        <taxon>Eurotiomycetes</taxon>
        <taxon>Eurotiomycetidae</taxon>
        <taxon>Onygenales</taxon>
        <taxon>Ajellomycetaceae</taxon>
        <taxon>Histoplasma</taxon>
    </lineage>
</organism>
<dbReference type="Proteomes" id="UP000670092">
    <property type="component" value="Unassembled WGS sequence"/>
</dbReference>
<dbReference type="VEuPathDB" id="FungiDB:I7I52_04029"/>
<dbReference type="AlphaFoldDB" id="A0A8H8D8Y6"/>
<proteinExistence type="predicted"/>
<evidence type="ECO:0000313" key="1">
    <source>
        <dbReference type="EMBL" id="KAG5305389.1"/>
    </source>
</evidence>
<accession>A0A8H8D8Y6</accession>
<name>A0A8H8D8Y6_AJECA</name>
<protein>
    <submittedName>
        <fullName evidence="1">Uncharacterized protein</fullName>
    </submittedName>
</protein>
<reference evidence="1 2" key="1">
    <citation type="submission" date="2021-01" db="EMBL/GenBank/DDBJ databases">
        <title>Chromosome-level genome assembly of a human fungal pathogen reveals clustering of transcriptionally co-regulated genes.</title>
        <authorList>
            <person name="Voorhies M."/>
            <person name="Cohen S."/>
            <person name="Shea T.P."/>
            <person name="Petrus S."/>
            <person name="Munoz J.F."/>
            <person name="Poplawski S."/>
            <person name="Goldman W.E."/>
            <person name="Michael T."/>
            <person name="Cuomo C.A."/>
            <person name="Sil A."/>
            <person name="Beyhan S."/>
        </authorList>
    </citation>
    <scope>NUCLEOTIDE SEQUENCE [LARGE SCALE GENOMIC DNA]</scope>
    <source>
        <strain evidence="1 2">G184AR</strain>
    </source>
</reference>
<sequence length="63" mass="7319">MVVHFLVGFRAWSYFYPRTKPTQVGKLAWKLAQKHEENSFAPQKFSPLPSQSINSMLESYNSL</sequence>
<comment type="caution">
    <text evidence="1">The sequence shown here is derived from an EMBL/GenBank/DDBJ whole genome shotgun (WGS) entry which is preliminary data.</text>
</comment>
<gene>
    <name evidence="1" type="ORF">I7I52_04029</name>
</gene>
<dbReference type="EMBL" id="JAEVHI010000001">
    <property type="protein sequence ID" value="KAG5305389.1"/>
    <property type="molecule type" value="Genomic_DNA"/>
</dbReference>
<evidence type="ECO:0000313" key="2">
    <source>
        <dbReference type="Proteomes" id="UP000670092"/>
    </source>
</evidence>